<dbReference type="AlphaFoldDB" id="T0HA68"/>
<sequence length="142" mass="14944">MMPAALLVAVSQQARRFAGKCAVFCGLGLIAFGPEAAAAGTRREARLVSCEKADCLLVTGSRADPGMIVRINGHPVRAEGRRNWKVLLPVSTVREWSLPGARSIAVSATDLGNGDEDTRQVKLPIGMLGSITELASLVIPGH</sequence>
<evidence type="ECO:0000313" key="2">
    <source>
        <dbReference type="Proteomes" id="UP000015527"/>
    </source>
</evidence>
<comment type="caution">
    <text evidence="1">The sequence shown here is derived from an EMBL/GenBank/DDBJ whole genome shotgun (WGS) entry which is preliminary data.</text>
</comment>
<reference evidence="1 2" key="1">
    <citation type="journal article" date="2013" name="Genome Announc.">
        <title>Genome Sequence of Novosphingobium lindaniclasticum LE124T, Isolated from a Hexachlorocyclohexane Dumpsite.</title>
        <authorList>
            <person name="Saxena A."/>
            <person name="Nayyar N."/>
            <person name="Sangwan N."/>
            <person name="Kumari R."/>
            <person name="Khurana J.P."/>
            <person name="Lal R."/>
        </authorList>
    </citation>
    <scope>NUCLEOTIDE SEQUENCE [LARGE SCALE GENOMIC DNA]</scope>
    <source>
        <strain evidence="1 2">LE124</strain>
    </source>
</reference>
<evidence type="ECO:0000313" key="1">
    <source>
        <dbReference type="EMBL" id="EQB09887.1"/>
    </source>
</evidence>
<accession>T0HA68</accession>
<dbReference type="PATRIC" id="fig|1096930.3.peg.3668"/>
<name>T0HA68_9SPHN</name>
<gene>
    <name evidence="1" type="ORF">L284_18555</name>
</gene>
<dbReference type="EMBL" id="ATHL01000126">
    <property type="protein sequence ID" value="EQB09887.1"/>
    <property type="molecule type" value="Genomic_DNA"/>
</dbReference>
<keyword evidence="2" id="KW-1185">Reference proteome</keyword>
<protein>
    <submittedName>
        <fullName evidence="1">Uncharacterized protein</fullName>
    </submittedName>
</protein>
<organism evidence="1 2">
    <name type="scientific">Novosphingobium lindaniclasticum LE124</name>
    <dbReference type="NCBI Taxonomy" id="1096930"/>
    <lineage>
        <taxon>Bacteria</taxon>
        <taxon>Pseudomonadati</taxon>
        <taxon>Pseudomonadota</taxon>
        <taxon>Alphaproteobacteria</taxon>
        <taxon>Sphingomonadales</taxon>
        <taxon>Sphingomonadaceae</taxon>
        <taxon>Novosphingobium</taxon>
    </lineage>
</organism>
<dbReference type="Proteomes" id="UP000015527">
    <property type="component" value="Unassembled WGS sequence"/>
</dbReference>
<proteinExistence type="predicted"/>